<reference evidence="4" key="5">
    <citation type="submission" date="2018-04" db="UniProtKB">
        <authorList>
            <consortium name="EnsemblFungi"/>
        </authorList>
    </citation>
    <scope>IDENTIFICATION</scope>
    <source>
        <strain evidence="4">R3-111a-1</strain>
    </source>
</reference>
<dbReference type="RefSeq" id="XP_009223188.1">
    <property type="nucleotide sequence ID" value="XM_009224924.1"/>
</dbReference>
<dbReference type="Proteomes" id="UP000006039">
    <property type="component" value="Unassembled WGS sequence"/>
</dbReference>
<feature type="coiled-coil region" evidence="1">
    <location>
        <begin position="524"/>
        <end position="551"/>
    </location>
</feature>
<feature type="compositionally biased region" description="Polar residues" evidence="2">
    <location>
        <begin position="1"/>
        <end position="20"/>
    </location>
</feature>
<feature type="compositionally biased region" description="Polar residues" evidence="2">
    <location>
        <begin position="790"/>
        <end position="802"/>
    </location>
</feature>
<gene>
    <name evidence="4" type="primary">20347558</name>
    <name evidence="3" type="ORF">GGTG_07100</name>
</gene>
<reference evidence="5" key="1">
    <citation type="submission" date="2010-07" db="EMBL/GenBank/DDBJ databases">
        <title>The genome sequence of Gaeumannomyces graminis var. tritici strain R3-111a-1.</title>
        <authorList>
            <consortium name="The Broad Institute Genome Sequencing Platform"/>
            <person name="Ma L.-J."/>
            <person name="Dead R."/>
            <person name="Young S."/>
            <person name="Zeng Q."/>
            <person name="Koehrsen M."/>
            <person name="Alvarado L."/>
            <person name="Berlin A."/>
            <person name="Chapman S.B."/>
            <person name="Chen Z."/>
            <person name="Freedman E."/>
            <person name="Gellesch M."/>
            <person name="Goldberg J."/>
            <person name="Griggs A."/>
            <person name="Gujja S."/>
            <person name="Heilman E.R."/>
            <person name="Heiman D."/>
            <person name="Hepburn T."/>
            <person name="Howarth C."/>
            <person name="Jen D."/>
            <person name="Larson L."/>
            <person name="Mehta T."/>
            <person name="Neiman D."/>
            <person name="Pearson M."/>
            <person name="Roberts A."/>
            <person name="Saif S."/>
            <person name="Shea T."/>
            <person name="Shenoy N."/>
            <person name="Sisk P."/>
            <person name="Stolte C."/>
            <person name="Sykes S."/>
            <person name="Walk T."/>
            <person name="White J."/>
            <person name="Yandava C."/>
            <person name="Haas B."/>
            <person name="Nusbaum C."/>
            <person name="Birren B."/>
        </authorList>
    </citation>
    <scope>NUCLEOTIDE SEQUENCE [LARGE SCALE GENOMIC DNA]</scope>
    <source>
        <strain evidence="5">R3-111a-1</strain>
    </source>
</reference>
<evidence type="ECO:0000256" key="1">
    <source>
        <dbReference type="SAM" id="Coils"/>
    </source>
</evidence>
<keyword evidence="1" id="KW-0175">Coiled coil</keyword>
<dbReference type="EnsemblFungi" id="EJT77188">
    <property type="protein sequence ID" value="EJT77188"/>
    <property type="gene ID" value="GGTG_07100"/>
</dbReference>
<feature type="compositionally biased region" description="Basic and acidic residues" evidence="2">
    <location>
        <begin position="745"/>
        <end position="757"/>
    </location>
</feature>
<evidence type="ECO:0000313" key="3">
    <source>
        <dbReference type="EMBL" id="EJT77188.1"/>
    </source>
</evidence>
<dbReference type="OrthoDB" id="3647690at2759"/>
<dbReference type="InterPro" id="IPR038609">
    <property type="entry name" value="HDA1_su2/3_sf"/>
</dbReference>
<dbReference type="STRING" id="644352.J3P0Q5"/>
<name>J3P0Q5_GAET3</name>
<feature type="region of interest" description="Disordered" evidence="2">
    <location>
        <begin position="633"/>
        <end position="653"/>
    </location>
</feature>
<dbReference type="Gene3D" id="3.40.50.12360">
    <property type="match status" value="1"/>
</dbReference>
<dbReference type="VEuPathDB" id="FungiDB:GGTG_07100"/>
<dbReference type="EMBL" id="GL385397">
    <property type="protein sequence ID" value="EJT77188.1"/>
    <property type="molecule type" value="Genomic_DNA"/>
</dbReference>
<proteinExistence type="predicted"/>
<protein>
    <recommendedName>
        <fullName evidence="6">HDA1 complex subunit</fullName>
    </recommendedName>
</protein>
<dbReference type="AlphaFoldDB" id="J3P0Q5"/>
<feature type="region of interest" description="Disordered" evidence="2">
    <location>
        <begin position="445"/>
        <end position="497"/>
    </location>
</feature>
<accession>J3P0Q5</accession>
<feature type="region of interest" description="Disordered" evidence="2">
    <location>
        <begin position="745"/>
        <end position="772"/>
    </location>
</feature>
<dbReference type="eggNOG" id="ENOG502S6DU">
    <property type="taxonomic scope" value="Eukaryota"/>
</dbReference>
<reference evidence="3" key="3">
    <citation type="submission" date="2010-09" db="EMBL/GenBank/DDBJ databases">
        <title>Annotation of Gaeumannomyces graminis var. tritici R3-111a-1.</title>
        <authorList>
            <consortium name="The Broad Institute Genome Sequencing Platform"/>
            <person name="Ma L.-J."/>
            <person name="Dead R."/>
            <person name="Young S.K."/>
            <person name="Zeng Q."/>
            <person name="Gargeya S."/>
            <person name="Fitzgerald M."/>
            <person name="Haas B."/>
            <person name="Abouelleil A."/>
            <person name="Alvarado L."/>
            <person name="Arachchi H.M."/>
            <person name="Berlin A."/>
            <person name="Brown A."/>
            <person name="Chapman S.B."/>
            <person name="Chen Z."/>
            <person name="Dunbar C."/>
            <person name="Freedman E."/>
            <person name="Gearin G."/>
            <person name="Gellesch M."/>
            <person name="Goldberg J."/>
            <person name="Griggs A."/>
            <person name="Gujja S."/>
            <person name="Heiman D."/>
            <person name="Howarth C."/>
            <person name="Larson L."/>
            <person name="Lui A."/>
            <person name="MacDonald P.J.P."/>
            <person name="Mehta T."/>
            <person name="Montmayeur A."/>
            <person name="Murphy C."/>
            <person name="Neiman D."/>
            <person name="Pearson M."/>
            <person name="Priest M."/>
            <person name="Roberts A."/>
            <person name="Saif S."/>
            <person name="Shea T."/>
            <person name="Shenoy N."/>
            <person name="Sisk P."/>
            <person name="Stolte C."/>
            <person name="Sykes S."/>
            <person name="Yandava C."/>
            <person name="Wortman J."/>
            <person name="Nusbaum C."/>
            <person name="Birren B."/>
        </authorList>
    </citation>
    <scope>NUCLEOTIDE SEQUENCE</scope>
    <source>
        <strain evidence="3">R3-111a-1</strain>
    </source>
</reference>
<dbReference type="HOGENOM" id="CLU_017708_0_0_1"/>
<reference evidence="3" key="2">
    <citation type="submission" date="2010-07" db="EMBL/GenBank/DDBJ databases">
        <authorList>
            <consortium name="The Broad Institute Genome Sequencing Platform"/>
            <consortium name="Broad Institute Genome Sequencing Center for Infectious Disease"/>
            <person name="Ma L.-J."/>
            <person name="Dead R."/>
            <person name="Young S."/>
            <person name="Zeng Q."/>
            <person name="Koehrsen M."/>
            <person name="Alvarado L."/>
            <person name="Berlin A."/>
            <person name="Chapman S.B."/>
            <person name="Chen Z."/>
            <person name="Freedman E."/>
            <person name="Gellesch M."/>
            <person name="Goldberg J."/>
            <person name="Griggs A."/>
            <person name="Gujja S."/>
            <person name="Heilman E.R."/>
            <person name="Heiman D."/>
            <person name="Hepburn T."/>
            <person name="Howarth C."/>
            <person name="Jen D."/>
            <person name="Larson L."/>
            <person name="Mehta T."/>
            <person name="Neiman D."/>
            <person name="Pearson M."/>
            <person name="Roberts A."/>
            <person name="Saif S."/>
            <person name="Shea T."/>
            <person name="Shenoy N."/>
            <person name="Sisk P."/>
            <person name="Stolte C."/>
            <person name="Sykes S."/>
            <person name="Walk T."/>
            <person name="White J."/>
            <person name="Yandava C."/>
            <person name="Haas B."/>
            <person name="Nusbaum C."/>
            <person name="Birren B."/>
        </authorList>
    </citation>
    <scope>NUCLEOTIDE SEQUENCE</scope>
    <source>
        <strain evidence="3">R3-111a-1</strain>
    </source>
</reference>
<feature type="region of interest" description="Disordered" evidence="2">
    <location>
        <begin position="787"/>
        <end position="838"/>
    </location>
</feature>
<evidence type="ECO:0000313" key="5">
    <source>
        <dbReference type="Proteomes" id="UP000006039"/>
    </source>
</evidence>
<evidence type="ECO:0000313" key="4">
    <source>
        <dbReference type="EnsemblFungi" id="EJT77188"/>
    </source>
</evidence>
<evidence type="ECO:0008006" key="6">
    <source>
        <dbReference type="Google" id="ProtNLM"/>
    </source>
</evidence>
<organism evidence="3">
    <name type="scientific">Gaeumannomyces tritici (strain R3-111a-1)</name>
    <name type="common">Wheat and barley take-all root rot fungus</name>
    <name type="synonym">Gaeumannomyces graminis var. tritici</name>
    <dbReference type="NCBI Taxonomy" id="644352"/>
    <lineage>
        <taxon>Eukaryota</taxon>
        <taxon>Fungi</taxon>
        <taxon>Dikarya</taxon>
        <taxon>Ascomycota</taxon>
        <taxon>Pezizomycotina</taxon>
        <taxon>Sordariomycetes</taxon>
        <taxon>Sordariomycetidae</taxon>
        <taxon>Magnaporthales</taxon>
        <taxon>Magnaporthaceae</taxon>
        <taxon>Gaeumannomyces</taxon>
    </lineage>
</organism>
<dbReference type="GeneID" id="20347558"/>
<keyword evidence="5" id="KW-1185">Reference proteome</keyword>
<evidence type="ECO:0000256" key="2">
    <source>
        <dbReference type="SAM" id="MobiDB-lite"/>
    </source>
</evidence>
<reference evidence="4" key="4">
    <citation type="journal article" date="2015" name="G3 (Bethesda)">
        <title>Genome sequences of three phytopathogenic species of the Magnaporthaceae family of fungi.</title>
        <authorList>
            <person name="Okagaki L.H."/>
            <person name="Nunes C.C."/>
            <person name="Sailsbery J."/>
            <person name="Clay B."/>
            <person name="Brown D."/>
            <person name="John T."/>
            <person name="Oh Y."/>
            <person name="Young N."/>
            <person name="Fitzgerald M."/>
            <person name="Haas B.J."/>
            <person name="Zeng Q."/>
            <person name="Young S."/>
            <person name="Adiconis X."/>
            <person name="Fan L."/>
            <person name="Levin J.Z."/>
            <person name="Mitchell T.K."/>
            <person name="Okubara P.A."/>
            <person name="Farman M.L."/>
            <person name="Kohn L.M."/>
            <person name="Birren B."/>
            <person name="Ma L.-J."/>
            <person name="Dean R.A."/>
        </authorList>
    </citation>
    <scope>NUCLEOTIDE SEQUENCE</scope>
    <source>
        <strain evidence="4">R3-111a-1</strain>
    </source>
</reference>
<feature type="region of interest" description="Disordered" evidence="2">
    <location>
        <begin position="1"/>
        <end position="53"/>
    </location>
</feature>
<sequence>MEGSARQTPLSPAEQQQLNPTAFAEGAASSQPLGSPSDVLPSMPPPPSMSGHVMTWQTQPPSNGAQPPVVITPGSNGGDEGLSSAEIMRRALSASFQAEAMAETMTETMTESLVSNPPATIAPSDLMAPTTAEIPILDAASVLPIISSSLEYSPLPEEQPGTARVTEHVVTLPLAANMRQKYRKVVVAGKPAVVEFNNVFRSCSAIPEDTLVAKIDQVLSQLLDICDLPAFDDNSAGVSREVMMKHALDSCTKMVFVYELLHALRDEELQALILVRRGRACDFLEAILDAKNFRYHRLEDAPKPDNAASDRLRVILATTDQDPALYPAGVKVIVNYDESARGLSVARGVVPADTRPTVLTLAASYTVDHLNMIIPTTLEAQERKNALLIAVSKAWELVLNPPHLGDRGRPDLIATEFANLIKNPNYEWEWEPYTLPETVFEVYSSSENTGDLEPPRAPSRSASKKRQLDDADDERDDNKRVKAYPPSNLESSRTQPQLSSAAEALLAQLPKSSAPKFAVPVDHLDAMAIRISDLEKQLAEKDELAQALKKQLTSVGEQRDSVNKSLRGMYNRFNAALQDRAAFEKERDSAVSKDGKLKGEISAAKAAQASLKKENTALQQRLADWAAAAAGEAGPESRVGKMAQQQLQSEARQDELEKRLEVQGADLEYAQEAYQTASKHAIEVDKENKRLSVQAIELERKASDNAVEIHRIQAAGAHAEQERRRRELAALLADRERELERAKDELRSLRAGRRETRAQSTAPHSPRLAVMSPRGNGVAVRSAAAAAASTPLTSNSRGTSPATGAGGAVSGYEASGLGPGPGVRTVLSRNGRLPHLMD</sequence>